<dbReference type="InterPro" id="IPR001584">
    <property type="entry name" value="Integrase_cat-core"/>
</dbReference>
<dbReference type="AlphaFoldDB" id="A0AAF3F9B7"/>
<dbReference type="GO" id="GO:0015074">
    <property type="term" value="P:DNA integration"/>
    <property type="evidence" value="ECO:0007669"/>
    <property type="project" value="InterPro"/>
</dbReference>
<evidence type="ECO:0000313" key="2">
    <source>
        <dbReference type="Proteomes" id="UP000887575"/>
    </source>
</evidence>
<feature type="domain" description="Integrase catalytic" evidence="1">
    <location>
        <begin position="1"/>
        <end position="146"/>
    </location>
</feature>
<protein>
    <recommendedName>
        <fullName evidence="1">Integrase catalytic domain-containing protein</fullName>
    </recommendedName>
</protein>
<dbReference type="InterPro" id="IPR012337">
    <property type="entry name" value="RNaseH-like_sf"/>
</dbReference>
<dbReference type="PANTHER" id="PTHR37984:SF5">
    <property type="entry name" value="PROTEIN NYNRIN-LIKE"/>
    <property type="match status" value="1"/>
</dbReference>
<dbReference type="GO" id="GO:0003676">
    <property type="term" value="F:nucleic acid binding"/>
    <property type="evidence" value="ECO:0007669"/>
    <property type="project" value="InterPro"/>
</dbReference>
<name>A0AAF3F9B7_9BILA</name>
<reference evidence="3" key="1">
    <citation type="submission" date="2024-02" db="UniProtKB">
        <authorList>
            <consortium name="WormBaseParasite"/>
        </authorList>
    </citation>
    <scope>IDENTIFICATION</scope>
</reference>
<accession>A0AAF3F9B7</accession>
<dbReference type="Proteomes" id="UP000887575">
    <property type="component" value="Unassembled WGS sequence"/>
</dbReference>
<evidence type="ECO:0000259" key="1">
    <source>
        <dbReference type="PROSITE" id="PS50994"/>
    </source>
</evidence>
<dbReference type="InterPro" id="IPR036397">
    <property type="entry name" value="RNaseH_sf"/>
</dbReference>
<organism evidence="2 3">
    <name type="scientific">Mesorhabditis belari</name>
    <dbReference type="NCBI Taxonomy" id="2138241"/>
    <lineage>
        <taxon>Eukaryota</taxon>
        <taxon>Metazoa</taxon>
        <taxon>Ecdysozoa</taxon>
        <taxon>Nematoda</taxon>
        <taxon>Chromadorea</taxon>
        <taxon>Rhabditida</taxon>
        <taxon>Rhabditina</taxon>
        <taxon>Rhabditomorpha</taxon>
        <taxon>Rhabditoidea</taxon>
        <taxon>Rhabditidae</taxon>
        <taxon>Mesorhabditinae</taxon>
        <taxon>Mesorhabditis</taxon>
    </lineage>
</organism>
<dbReference type="SUPFAM" id="SSF53098">
    <property type="entry name" value="Ribonuclease H-like"/>
    <property type="match status" value="1"/>
</dbReference>
<dbReference type="WBParaSite" id="MBELARI_LOCUS3435">
    <property type="protein sequence ID" value="MBELARI_LOCUS3435"/>
    <property type="gene ID" value="MBELARI_LOCUS3435"/>
</dbReference>
<keyword evidence="2" id="KW-1185">Reference proteome</keyword>
<dbReference type="PROSITE" id="PS50994">
    <property type="entry name" value="INTEGRASE"/>
    <property type="match status" value="1"/>
</dbReference>
<dbReference type="PANTHER" id="PTHR37984">
    <property type="entry name" value="PROTEIN CBG26694"/>
    <property type="match status" value="1"/>
</dbReference>
<dbReference type="Gene3D" id="3.30.420.10">
    <property type="entry name" value="Ribonuclease H-like superfamily/Ribonuclease H"/>
    <property type="match status" value="1"/>
</dbReference>
<evidence type="ECO:0000313" key="3">
    <source>
        <dbReference type="WBParaSite" id="MBELARI_LOCUS3435"/>
    </source>
</evidence>
<dbReference type="InterPro" id="IPR050951">
    <property type="entry name" value="Retrovirus_Pol_polyprotein"/>
</dbReference>
<proteinExistence type="predicted"/>
<sequence length="268" mass="30794">MQSAPDGDYKFIFVYQDHLTKFVSLGALKTKTAKEVVDNIVSIFGTFGGPQILQTDNGREFANKLLEEAVAQWPGCKILHGKPRHSQSQGSVERANADIEDILRVHQRETKTTGWARFLPLIQYRKNIRFHSGIGRSTYVAMFGRGYNDYLGRSCQTFRQTTTKSSKQVSTRRRRRRRKRFRKIILHSGVEKFPEFANQGNNDADFQLEIVAPVLGVQKDEEQAEIDCLHDSIMMERHGAHSAQKNQARKMLHASEQNLHQLMLDKMF</sequence>